<dbReference type="InterPro" id="IPR001387">
    <property type="entry name" value="Cro/C1-type_HTH"/>
</dbReference>
<feature type="region of interest" description="Disordered" evidence="1">
    <location>
        <begin position="1"/>
        <end position="23"/>
    </location>
</feature>
<dbReference type="AlphaFoldDB" id="A0A937G129"/>
<evidence type="ECO:0000313" key="3">
    <source>
        <dbReference type="Proteomes" id="UP000614216"/>
    </source>
</evidence>
<dbReference type="EMBL" id="JAEUGD010000064">
    <property type="protein sequence ID" value="MBL6448558.1"/>
    <property type="molecule type" value="Genomic_DNA"/>
</dbReference>
<dbReference type="InterPro" id="IPR010982">
    <property type="entry name" value="Lambda_DNA-bd_dom_sf"/>
</dbReference>
<reference evidence="2" key="1">
    <citation type="submission" date="2021-01" db="EMBL/GenBank/DDBJ databases">
        <title>Fulvivirga kasyanovii gen. nov., sp nov., a novel member of the phylum Bacteroidetes isolated from seawater in a mussel farm.</title>
        <authorList>
            <person name="Zhao L.-H."/>
            <person name="Wang Z.-J."/>
        </authorList>
    </citation>
    <scope>NUCLEOTIDE SEQUENCE</scope>
    <source>
        <strain evidence="2">29W222</strain>
    </source>
</reference>
<evidence type="ECO:0000313" key="2">
    <source>
        <dbReference type="EMBL" id="MBL6448558.1"/>
    </source>
</evidence>
<organism evidence="2 3">
    <name type="scientific">Fulvivirga marina</name>
    <dbReference type="NCBI Taxonomy" id="2494733"/>
    <lineage>
        <taxon>Bacteria</taxon>
        <taxon>Pseudomonadati</taxon>
        <taxon>Bacteroidota</taxon>
        <taxon>Cytophagia</taxon>
        <taxon>Cytophagales</taxon>
        <taxon>Fulvivirgaceae</taxon>
        <taxon>Fulvivirga</taxon>
    </lineage>
</organism>
<name>A0A937G129_9BACT</name>
<keyword evidence="3" id="KW-1185">Reference proteome</keyword>
<evidence type="ECO:0000256" key="1">
    <source>
        <dbReference type="SAM" id="MobiDB-lite"/>
    </source>
</evidence>
<dbReference type="Proteomes" id="UP000614216">
    <property type="component" value="Unassembled WGS sequence"/>
</dbReference>
<sequence length="85" mass="9839">MNKLHQLSEQKREQLERKLKENSISKKELASRAGVTQRAVSYFFAGRSNSRKIHNAAIQMLNEKLNAQIYQIQCNHTDILKLQTA</sequence>
<dbReference type="GO" id="GO:0003677">
    <property type="term" value="F:DNA binding"/>
    <property type="evidence" value="ECO:0007669"/>
    <property type="project" value="InterPro"/>
</dbReference>
<proteinExistence type="predicted"/>
<accession>A0A937G129</accession>
<protein>
    <submittedName>
        <fullName evidence="2">Helix-turn-helix transcriptional regulator</fullName>
    </submittedName>
</protein>
<dbReference type="Gene3D" id="1.10.260.40">
    <property type="entry name" value="lambda repressor-like DNA-binding domains"/>
    <property type="match status" value="1"/>
</dbReference>
<dbReference type="SUPFAM" id="SSF47413">
    <property type="entry name" value="lambda repressor-like DNA-binding domains"/>
    <property type="match status" value="1"/>
</dbReference>
<dbReference type="CDD" id="cd00093">
    <property type="entry name" value="HTH_XRE"/>
    <property type="match status" value="1"/>
</dbReference>
<comment type="caution">
    <text evidence="2">The sequence shown here is derived from an EMBL/GenBank/DDBJ whole genome shotgun (WGS) entry which is preliminary data.</text>
</comment>
<gene>
    <name evidence="2" type="ORF">JMN32_19765</name>
</gene>